<comment type="caution">
    <text evidence="5">The sequence shown here is derived from an EMBL/GenBank/DDBJ whole genome shotgun (WGS) entry which is preliminary data.</text>
</comment>
<keyword evidence="3" id="KW-0804">Transcription</keyword>
<evidence type="ECO:0000256" key="1">
    <source>
        <dbReference type="ARBA" id="ARBA00023015"/>
    </source>
</evidence>
<dbReference type="EMBL" id="DXIQ01000054">
    <property type="protein sequence ID" value="HIV39057.1"/>
    <property type="molecule type" value="Genomic_DNA"/>
</dbReference>
<dbReference type="Gene3D" id="2.60.120.280">
    <property type="entry name" value="Regulatory protein AraC"/>
    <property type="match status" value="1"/>
</dbReference>
<dbReference type="InterPro" id="IPR037923">
    <property type="entry name" value="HTH-like"/>
</dbReference>
<evidence type="ECO:0000256" key="3">
    <source>
        <dbReference type="ARBA" id="ARBA00023163"/>
    </source>
</evidence>
<dbReference type="InterPro" id="IPR009057">
    <property type="entry name" value="Homeodomain-like_sf"/>
</dbReference>
<dbReference type="Gene3D" id="1.10.10.60">
    <property type="entry name" value="Homeodomain-like"/>
    <property type="match status" value="1"/>
</dbReference>
<dbReference type="AlphaFoldDB" id="A0A9D1PEV8"/>
<keyword evidence="2" id="KW-0238">DNA-binding</keyword>
<dbReference type="CDD" id="cd06986">
    <property type="entry name" value="cupin_MmsR-like_N"/>
    <property type="match status" value="1"/>
</dbReference>
<dbReference type="PRINTS" id="PR00032">
    <property type="entry name" value="HTHARAC"/>
</dbReference>
<evidence type="ECO:0000313" key="6">
    <source>
        <dbReference type="Proteomes" id="UP000886814"/>
    </source>
</evidence>
<evidence type="ECO:0000313" key="5">
    <source>
        <dbReference type="EMBL" id="HIV39057.1"/>
    </source>
</evidence>
<dbReference type="PROSITE" id="PS00041">
    <property type="entry name" value="HTH_ARAC_FAMILY_1"/>
    <property type="match status" value="1"/>
</dbReference>
<dbReference type="SMART" id="SM00342">
    <property type="entry name" value="HTH_ARAC"/>
    <property type="match status" value="1"/>
</dbReference>
<sequence length="273" mass="31637">MEKRQASEQSSLTVYFCGKEECQPGHYFGPAVRPHYLIHVILKGKGIFQKNGVTYTLKRGDAFLIPPMESTYYQADQEDPWSYAWVGFDGKACPEIFNQTVFSDSFIYQNPGSNVSALLGCMDRLLASFTQSHGRQLEPIGNLILLLSFMQDPSLEKSRDYSDEYFRSAKEYMEHNYSYDIRISDVARHVGIDRTYLYKIFMEHENTSPKQYLLWHRLRMAVQMLCSTDYTITEIALSCGFKDAPSFCNYFKKHIGSTPRLFRKEFKDQGKSL</sequence>
<dbReference type="InterPro" id="IPR018060">
    <property type="entry name" value="HTH_AraC"/>
</dbReference>
<dbReference type="SUPFAM" id="SSF51215">
    <property type="entry name" value="Regulatory protein AraC"/>
    <property type="match status" value="1"/>
</dbReference>
<organism evidence="5 6">
    <name type="scientific">Candidatus Blautia stercorigallinarum</name>
    <dbReference type="NCBI Taxonomy" id="2838501"/>
    <lineage>
        <taxon>Bacteria</taxon>
        <taxon>Bacillati</taxon>
        <taxon>Bacillota</taxon>
        <taxon>Clostridia</taxon>
        <taxon>Lachnospirales</taxon>
        <taxon>Lachnospiraceae</taxon>
        <taxon>Blautia</taxon>
    </lineage>
</organism>
<proteinExistence type="predicted"/>
<feature type="domain" description="HTH araC/xylS-type" evidence="4">
    <location>
        <begin position="167"/>
        <end position="265"/>
    </location>
</feature>
<dbReference type="InterPro" id="IPR018062">
    <property type="entry name" value="HTH_AraC-typ_CS"/>
</dbReference>
<dbReference type="Proteomes" id="UP000886814">
    <property type="component" value="Unassembled WGS sequence"/>
</dbReference>
<dbReference type="GO" id="GO:0003700">
    <property type="term" value="F:DNA-binding transcription factor activity"/>
    <property type="evidence" value="ECO:0007669"/>
    <property type="project" value="InterPro"/>
</dbReference>
<dbReference type="Pfam" id="PF02311">
    <property type="entry name" value="AraC_binding"/>
    <property type="match status" value="1"/>
</dbReference>
<gene>
    <name evidence="5" type="ORF">H9747_08685</name>
</gene>
<dbReference type="GO" id="GO:0043565">
    <property type="term" value="F:sequence-specific DNA binding"/>
    <property type="evidence" value="ECO:0007669"/>
    <property type="project" value="InterPro"/>
</dbReference>
<keyword evidence="1" id="KW-0805">Transcription regulation</keyword>
<dbReference type="PANTHER" id="PTHR43280">
    <property type="entry name" value="ARAC-FAMILY TRANSCRIPTIONAL REGULATOR"/>
    <property type="match status" value="1"/>
</dbReference>
<evidence type="ECO:0000259" key="4">
    <source>
        <dbReference type="PROSITE" id="PS01124"/>
    </source>
</evidence>
<reference evidence="5" key="2">
    <citation type="submission" date="2021-04" db="EMBL/GenBank/DDBJ databases">
        <authorList>
            <person name="Gilroy R."/>
        </authorList>
    </citation>
    <scope>NUCLEOTIDE SEQUENCE</scope>
    <source>
        <strain evidence="5">CHK195-9823</strain>
    </source>
</reference>
<accession>A0A9D1PEV8</accession>
<evidence type="ECO:0000256" key="2">
    <source>
        <dbReference type="ARBA" id="ARBA00023125"/>
    </source>
</evidence>
<dbReference type="Pfam" id="PF12833">
    <property type="entry name" value="HTH_18"/>
    <property type="match status" value="1"/>
</dbReference>
<dbReference type="InterPro" id="IPR003313">
    <property type="entry name" value="AraC-bd"/>
</dbReference>
<reference evidence="5" key="1">
    <citation type="journal article" date="2021" name="PeerJ">
        <title>Extensive microbial diversity within the chicken gut microbiome revealed by metagenomics and culture.</title>
        <authorList>
            <person name="Gilroy R."/>
            <person name="Ravi A."/>
            <person name="Getino M."/>
            <person name="Pursley I."/>
            <person name="Horton D.L."/>
            <person name="Alikhan N.F."/>
            <person name="Baker D."/>
            <person name="Gharbi K."/>
            <person name="Hall N."/>
            <person name="Watson M."/>
            <person name="Adriaenssens E.M."/>
            <person name="Foster-Nyarko E."/>
            <person name="Jarju S."/>
            <person name="Secka A."/>
            <person name="Antonio M."/>
            <person name="Oren A."/>
            <person name="Chaudhuri R.R."/>
            <person name="La Ragione R."/>
            <person name="Hildebrand F."/>
            <person name="Pallen M.J."/>
        </authorList>
    </citation>
    <scope>NUCLEOTIDE SEQUENCE</scope>
    <source>
        <strain evidence="5">CHK195-9823</strain>
    </source>
</reference>
<dbReference type="SUPFAM" id="SSF46689">
    <property type="entry name" value="Homeodomain-like"/>
    <property type="match status" value="2"/>
</dbReference>
<dbReference type="PROSITE" id="PS01124">
    <property type="entry name" value="HTH_ARAC_FAMILY_2"/>
    <property type="match status" value="1"/>
</dbReference>
<protein>
    <submittedName>
        <fullName evidence="5">AraC family transcriptional regulator</fullName>
    </submittedName>
</protein>
<dbReference type="InterPro" id="IPR020449">
    <property type="entry name" value="Tscrpt_reg_AraC-type_HTH"/>
</dbReference>
<dbReference type="PANTHER" id="PTHR43280:SF30">
    <property type="entry name" value="MMSAB OPERON REGULATORY PROTEIN"/>
    <property type="match status" value="1"/>
</dbReference>
<name>A0A9D1PEV8_9FIRM</name>